<evidence type="ECO:0000259" key="9">
    <source>
        <dbReference type="PROSITE" id="PS50113"/>
    </source>
</evidence>
<evidence type="ECO:0000256" key="5">
    <source>
        <dbReference type="PROSITE-ProRule" id="PRU00169"/>
    </source>
</evidence>
<dbReference type="SUPFAM" id="SSF55874">
    <property type="entry name" value="ATPase domain of HSP90 chaperone/DNA topoisomerase II/histidine kinase"/>
    <property type="match status" value="1"/>
</dbReference>
<keyword evidence="3 5" id="KW-0597">Phosphoprotein</keyword>
<sequence length="1170" mass="132969">MSSLLEQELYQWIRADLDVFRFMQNRAIEGLWIFNLESPGDVWYNPKFLSTMGFHQSEIEEWKNHRVLIPDATVQRFRTFAEKSLNGGTAEEDAVLSFDAKDGIRNFNSHLKLILNENGIPIRLLGGIASAHRNSDKNGLPSGPLENPLNEILNSLPSLIAYWDKDLINRFSNEAYYHWFGIKPRDLLGKTLKDLLGEKLYSENIPYIEGALRGEEQRFERKIFMPDGKSYKDTLAHYIPNVQNGTRNGFYVIVNDITPIKETSELLRKSDIELNTLFEALPVGVTLIDKNNNIVKINPMLEKILDLSKEELKNGLHKNRTYVNADGRPFATKDLPSQRAKQERTIVKDTVGIIREDGSTIWTKVTALPVDLPDYSVMVITHDITESKNFESELIQAKALLEQTSKLVRIGAWDADLTTGFGTWSMVTKEMHEVEPDYIPSIQTGLQFIKEGESRNKVTEAVNRLVHDGTPYDIEMQLVTAKGNELWVRSVANAEFENGVCKRIYGALYDIDQRKKMEIELFKERSRLLAFVEHAPAAVAMFDTEIKYIAVSERWLVEYHLRGKSIIGLSHYEVFPNISEEWKAIHHRCLKGEILKNEEDVWRPAGWDHDQYLRWEVRPWYQLDGSVGGIMMFTQDITESCLQREELKRSKAIAERANVAKSEFLANMSHEIRTPLNGIIGFSDLLLRTPLDSTQHQYMSTVFQSANSLLEIINDILDFSKIEAGKLELAYVPTDILELGSQIINMIKFQAHKKDLEVLVNISPSVPKLVSADSVRLKQIIVNLIGNAVKFTEEGEIEFKIETMERTSENLVVLRFSVRDTGIGIAPENRKRIFDAFSQEDASTTRRFGGTGLGLTISSQLLSMMGSKLYLESELGKGSTFYFDLNAEVIANQMEEWPKTESIRNLLVVDDNDNNRKILEDMLQLRNIPCECVKSGTEVIERLSTGKRYDIILMDYHMPFMDGLETAQIVREKLRISPEEQPIVLLSSASDDSDTIEESQKSGIQEVITKPIYIRQLYDLLGRSQILQKPSVTAKPNEKGEQTPSLQKLAKILIAEDNPVNMLLTKSIVARILPSAKIIEAKNGLEAVEQNLRWIPDLVFMDIQMPDLNGYEATKAIRGLEMGRRVPIIALTAGIVTGEREKCIEAGMDDYVSKPAVQADFTKVILKWLA</sequence>
<evidence type="ECO:0000259" key="8">
    <source>
        <dbReference type="PROSITE" id="PS50112"/>
    </source>
</evidence>
<dbReference type="Pfam" id="PF08448">
    <property type="entry name" value="PAS_4"/>
    <property type="match status" value="2"/>
</dbReference>
<comment type="caution">
    <text evidence="10">The sequence shown here is derived from an EMBL/GenBank/DDBJ whole genome shotgun (WGS) entry which is preliminary data.</text>
</comment>
<dbReference type="InterPro" id="IPR003594">
    <property type="entry name" value="HATPase_dom"/>
</dbReference>
<dbReference type="PROSITE" id="PS50113">
    <property type="entry name" value="PAC"/>
    <property type="match status" value="1"/>
</dbReference>
<keyword evidence="4" id="KW-0902">Two-component regulatory system</keyword>
<dbReference type="SMART" id="SM00388">
    <property type="entry name" value="HisKA"/>
    <property type="match status" value="1"/>
</dbReference>
<dbReference type="CDD" id="cd16922">
    <property type="entry name" value="HATPase_EvgS-ArcB-TorS-like"/>
    <property type="match status" value="1"/>
</dbReference>
<evidence type="ECO:0000313" key="10">
    <source>
        <dbReference type="EMBL" id="RHX78048.1"/>
    </source>
</evidence>
<dbReference type="Pfam" id="PF00512">
    <property type="entry name" value="HisKA"/>
    <property type="match status" value="1"/>
</dbReference>
<dbReference type="PROSITE" id="PS50110">
    <property type="entry name" value="RESPONSE_REGULATORY"/>
    <property type="match status" value="2"/>
</dbReference>
<evidence type="ECO:0000259" key="7">
    <source>
        <dbReference type="PROSITE" id="PS50110"/>
    </source>
</evidence>
<reference evidence="10 11" key="2">
    <citation type="journal article" date="2020" name="Int. J. Syst. Evol. Microbiol.">
        <title>Leptospira yasudae sp. nov. and Leptospira stimsonii sp. nov., two new species of the pathogenic group isolated from environmental sources.</title>
        <authorList>
            <person name="Casanovas-Massana A."/>
            <person name="Hamond C."/>
            <person name="Santos L.A."/>
            <person name="de Oliveira D."/>
            <person name="Hacker K.P."/>
            <person name="Balassiano I."/>
            <person name="Costa F."/>
            <person name="Medeiros M.A."/>
            <person name="Reis M.G."/>
            <person name="Ko A.I."/>
            <person name="Wunder E.A."/>
        </authorList>
    </citation>
    <scope>NUCLEOTIDE SEQUENCE [LARGE SCALE GENOMIC DNA]</scope>
    <source>
        <strain evidence="10 11">B21</strain>
    </source>
</reference>
<dbReference type="Proteomes" id="UP000285569">
    <property type="component" value="Unassembled WGS sequence"/>
</dbReference>
<evidence type="ECO:0000259" key="6">
    <source>
        <dbReference type="PROSITE" id="PS50109"/>
    </source>
</evidence>
<dbReference type="Gene3D" id="1.10.287.130">
    <property type="match status" value="1"/>
</dbReference>
<dbReference type="PROSITE" id="PS50109">
    <property type="entry name" value="HIS_KIN"/>
    <property type="match status" value="1"/>
</dbReference>
<dbReference type="GO" id="GO:0016301">
    <property type="term" value="F:kinase activity"/>
    <property type="evidence" value="ECO:0007669"/>
    <property type="project" value="UniProtKB-KW"/>
</dbReference>
<dbReference type="InterPro" id="IPR036890">
    <property type="entry name" value="HATPase_C_sf"/>
</dbReference>
<feature type="modified residue" description="4-aspartylphosphate" evidence="5">
    <location>
        <position position="955"/>
    </location>
</feature>
<dbReference type="SUPFAM" id="SSF55785">
    <property type="entry name" value="PYP-like sensor domain (PAS domain)"/>
    <property type="match status" value="5"/>
</dbReference>
<keyword evidence="10" id="KW-0808">Transferase</keyword>
<gene>
    <name evidence="10" type="ORF">DLM77_18450</name>
</gene>
<proteinExistence type="predicted"/>
<evidence type="ECO:0000256" key="2">
    <source>
        <dbReference type="ARBA" id="ARBA00012438"/>
    </source>
</evidence>
<dbReference type="PROSITE" id="PS50112">
    <property type="entry name" value="PAS"/>
    <property type="match status" value="2"/>
</dbReference>
<dbReference type="SUPFAM" id="SSF47384">
    <property type="entry name" value="Homodimeric domain of signal transducing histidine kinase"/>
    <property type="match status" value="1"/>
</dbReference>
<name>A0ABX9LYQ2_9LEPT</name>
<dbReference type="SUPFAM" id="SSF52172">
    <property type="entry name" value="CheY-like"/>
    <property type="match status" value="2"/>
</dbReference>
<evidence type="ECO:0000256" key="4">
    <source>
        <dbReference type="ARBA" id="ARBA00023012"/>
    </source>
</evidence>
<dbReference type="EMBL" id="QHCR01000009">
    <property type="protein sequence ID" value="RHX78048.1"/>
    <property type="molecule type" value="Genomic_DNA"/>
</dbReference>
<feature type="modified residue" description="4-aspartylphosphate" evidence="5">
    <location>
        <position position="1102"/>
    </location>
</feature>
<evidence type="ECO:0000313" key="11">
    <source>
        <dbReference type="Proteomes" id="UP000285569"/>
    </source>
</evidence>
<dbReference type="InterPro" id="IPR000700">
    <property type="entry name" value="PAS-assoc_C"/>
</dbReference>
<dbReference type="InterPro" id="IPR001789">
    <property type="entry name" value="Sig_transdc_resp-reg_receiver"/>
</dbReference>
<feature type="domain" description="Response regulatory" evidence="7">
    <location>
        <begin position="905"/>
        <end position="1025"/>
    </location>
</feature>
<keyword evidence="10" id="KW-0418">Kinase</keyword>
<dbReference type="SMART" id="SM00387">
    <property type="entry name" value="HATPase_c"/>
    <property type="match status" value="1"/>
</dbReference>
<protein>
    <recommendedName>
        <fullName evidence="2">histidine kinase</fullName>
        <ecNumber evidence="2">2.7.13.3</ecNumber>
    </recommendedName>
</protein>
<dbReference type="PRINTS" id="PR00344">
    <property type="entry name" value="BCTRLSENSOR"/>
</dbReference>
<accession>A0ABX9LYQ2</accession>
<dbReference type="EC" id="2.7.13.3" evidence="2"/>
<feature type="domain" description="PAS" evidence="8">
    <location>
        <begin position="145"/>
        <end position="215"/>
    </location>
</feature>
<dbReference type="Pfam" id="PF13426">
    <property type="entry name" value="PAS_9"/>
    <property type="match status" value="1"/>
</dbReference>
<dbReference type="InterPro" id="IPR004358">
    <property type="entry name" value="Sig_transdc_His_kin-like_C"/>
</dbReference>
<feature type="domain" description="Response regulatory" evidence="7">
    <location>
        <begin position="1051"/>
        <end position="1169"/>
    </location>
</feature>
<comment type="catalytic activity">
    <reaction evidence="1">
        <text>ATP + protein L-histidine = ADP + protein N-phospho-L-histidine.</text>
        <dbReference type="EC" id="2.7.13.3"/>
    </reaction>
</comment>
<dbReference type="SMART" id="SM00091">
    <property type="entry name" value="PAS"/>
    <property type="match status" value="3"/>
</dbReference>
<dbReference type="InterPro" id="IPR013656">
    <property type="entry name" value="PAS_4"/>
</dbReference>
<dbReference type="CDD" id="cd00130">
    <property type="entry name" value="PAS"/>
    <property type="match status" value="1"/>
</dbReference>
<dbReference type="CDD" id="cd00082">
    <property type="entry name" value="HisKA"/>
    <property type="match status" value="1"/>
</dbReference>
<dbReference type="InterPro" id="IPR036097">
    <property type="entry name" value="HisK_dim/P_sf"/>
</dbReference>
<dbReference type="InterPro" id="IPR011006">
    <property type="entry name" value="CheY-like_superfamily"/>
</dbReference>
<dbReference type="Pfam" id="PF02518">
    <property type="entry name" value="HATPase_c"/>
    <property type="match status" value="1"/>
</dbReference>
<dbReference type="CDD" id="cd17546">
    <property type="entry name" value="REC_hyHK_CKI1_RcsC-like"/>
    <property type="match status" value="2"/>
</dbReference>
<keyword evidence="11" id="KW-1185">Reference proteome</keyword>
<feature type="domain" description="Histidine kinase" evidence="6">
    <location>
        <begin position="667"/>
        <end position="889"/>
    </location>
</feature>
<evidence type="ECO:0000256" key="1">
    <source>
        <dbReference type="ARBA" id="ARBA00000085"/>
    </source>
</evidence>
<dbReference type="InterPro" id="IPR000014">
    <property type="entry name" value="PAS"/>
</dbReference>
<dbReference type="SMART" id="SM00448">
    <property type="entry name" value="REC"/>
    <property type="match status" value="2"/>
</dbReference>
<dbReference type="PANTHER" id="PTHR45339:SF1">
    <property type="entry name" value="HYBRID SIGNAL TRANSDUCTION HISTIDINE KINASE J"/>
    <property type="match status" value="1"/>
</dbReference>
<dbReference type="Pfam" id="PF00072">
    <property type="entry name" value="Response_reg"/>
    <property type="match status" value="2"/>
</dbReference>
<dbReference type="PANTHER" id="PTHR45339">
    <property type="entry name" value="HYBRID SIGNAL TRANSDUCTION HISTIDINE KINASE J"/>
    <property type="match status" value="1"/>
</dbReference>
<dbReference type="InterPro" id="IPR005467">
    <property type="entry name" value="His_kinase_dom"/>
</dbReference>
<dbReference type="InterPro" id="IPR003661">
    <property type="entry name" value="HisK_dim/P_dom"/>
</dbReference>
<reference evidence="11" key="1">
    <citation type="submission" date="2018-05" db="EMBL/GenBank/DDBJ databases">
        <title>Leptospira yasudae sp. nov. and Leptospira stimsonii sp. nov., two pathogenic species of the genus Leptospira isolated from environmental sources.</title>
        <authorList>
            <person name="Casanovas-Massana A."/>
            <person name="Hamond C."/>
            <person name="Santos L.A."/>
            <person name="Hacker K.P."/>
            <person name="Balassiano I."/>
            <person name="Medeiros M.A."/>
            <person name="Reis M.G."/>
            <person name="Ko A.I."/>
            <person name="Wunder E.A."/>
        </authorList>
    </citation>
    <scope>NUCLEOTIDE SEQUENCE [LARGE SCALE GENOMIC DNA]</scope>
    <source>
        <strain evidence="11">B21</strain>
    </source>
</reference>
<organism evidence="10 11">
    <name type="scientific">Leptospira yasudae</name>
    <dbReference type="NCBI Taxonomy" id="2202201"/>
    <lineage>
        <taxon>Bacteria</taxon>
        <taxon>Pseudomonadati</taxon>
        <taxon>Spirochaetota</taxon>
        <taxon>Spirochaetia</taxon>
        <taxon>Leptospirales</taxon>
        <taxon>Leptospiraceae</taxon>
        <taxon>Leptospira</taxon>
    </lineage>
</organism>
<dbReference type="Gene3D" id="3.40.50.2300">
    <property type="match status" value="2"/>
</dbReference>
<dbReference type="InterPro" id="IPR035965">
    <property type="entry name" value="PAS-like_dom_sf"/>
</dbReference>
<dbReference type="Gene3D" id="3.30.450.20">
    <property type="entry name" value="PAS domain"/>
    <property type="match status" value="5"/>
</dbReference>
<feature type="domain" description="PAS" evidence="8">
    <location>
        <begin position="270"/>
        <end position="312"/>
    </location>
</feature>
<dbReference type="Gene3D" id="3.30.565.10">
    <property type="entry name" value="Histidine kinase-like ATPase, C-terminal domain"/>
    <property type="match status" value="1"/>
</dbReference>
<evidence type="ECO:0000256" key="3">
    <source>
        <dbReference type="ARBA" id="ARBA00022553"/>
    </source>
</evidence>
<feature type="domain" description="PAC" evidence="9">
    <location>
        <begin position="472"/>
        <end position="523"/>
    </location>
</feature>
<dbReference type="NCBIfam" id="TIGR00229">
    <property type="entry name" value="sensory_box"/>
    <property type="match status" value="3"/>
</dbReference>